<feature type="compositionally biased region" description="Polar residues" evidence="6">
    <location>
        <begin position="1763"/>
        <end position="1775"/>
    </location>
</feature>
<evidence type="ECO:0008006" key="12">
    <source>
        <dbReference type="Google" id="ProtNLM"/>
    </source>
</evidence>
<keyword evidence="5" id="KW-0539">Nucleus</keyword>
<dbReference type="PANTHER" id="PTHR15180:SF1">
    <property type="entry name" value="GENERAL TRANSCRIPTION FACTOR 3C POLYPEPTIDE 1"/>
    <property type="match status" value="1"/>
</dbReference>
<dbReference type="Pfam" id="PF04182">
    <property type="entry name" value="B-block_TFIIIC"/>
    <property type="match status" value="1"/>
</dbReference>
<dbReference type="GO" id="GO:0006384">
    <property type="term" value="P:transcription initiation at RNA polymerase III promoter"/>
    <property type="evidence" value="ECO:0007669"/>
    <property type="project" value="InterPro"/>
</dbReference>
<evidence type="ECO:0000259" key="9">
    <source>
        <dbReference type="Pfam" id="PF24101"/>
    </source>
</evidence>
<evidence type="ECO:0000256" key="2">
    <source>
        <dbReference type="ARBA" id="ARBA00022553"/>
    </source>
</evidence>
<feature type="region of interest" description="Disordered" evidence="6">
    <location>
        <begin position="1726"/>
        <end position="1775"/>
    </location>
</feature>
<evidence type="ECO:0000313" key="11">
    <source>
        <dbReference type="Proteomes" id="UP000827092"/>
    </source>
</evidence>
<evidence type="ECO:0000256" key="3">
    <source>
        <dbReference type="ARBA" id="ARBA00023125"/>
    </source>
</evidence>
<evidence type="ECO:0000256" key="1">
    <source>
        <dbReference type="ARBA" id="ARBA00004123"/>
    </source>
</evidence>
<keyword evidence="11" id="KW-1185">Reference proteome</keyword>
<evidence type="ECO:0000256" key="5">
    <source>
        <dbReference type="ARBA" id="ARBA00023242"/>
    </source>
</evidence>
<dbReference type="GO" id="GO:0005634">
    <property type="term" value="C:nucleus"/>
    <property type="evidence" value="ECO:0007669"/>
    <property type="project" value="UniProtKB-SubCell"/>
</dbReference>
<keyword evidence="3" id="KW-0238">DNA-binding</keyword>
<accession>A0AAV6UFR2</accession>
<dbReference type="Pfam" id="PF24101">
    <property type="entry name" value="WHD_GTF3C1"/>
    <property type="match status" value="1"/>
</dbReference>
<organism evidence="10 11">
    <name type="scientific">Oedothorax gibbosus</name>
    <dbReference type="NCBI Taxonomy" id="931172"/>
    <lineage>
        <taxon>Eukaryota</taxon>
        <taxon>Metazoa</taxon>
        <taxon>Ecdysozoa</taxon>
        <taxon>Arthropoda</taxon>
        <taxon>Chelicerata</taxon>
        <taxon>Arachnida</taxon>
        <taxon>Araneae</taxon>
        <taxon>Araneomorphae</taxon>
        <taxon>Entelegynae</taxon>
        <taxon>Araneoidea</taxon>
        <taxon>Linyphiidae</taxon>
        <taxon>Erigoninae</taxon>
        <taxon>Oedothorax</taxon>
    </lineage>
</organism>
<feature type="compositionally biased region" description="Polar residues" evidence="6">
    <location>
        <begin position="1736"/>
        <end position="1756"/>
    </location>
</feature>
<feature type="domain" description="GTF3C1 extended winged-helix" evidence="9">
    <location>
        <begin position="588"/>
        <end position="692"/>
    </location>
</feature>
<dbReference type="Proteomes" id="UP000827092">
    <property type="component" value="Unassembled WGS sequence"/>
</dbReference>
<comment type="caution">
    <text evidence="10">The sequence shown here is derived from an EMBL/GenBank/DDBJ whole genome shotgun (WGS) entry which is preliminary data.</text>
</comment>
<evidence type="ECO:0000259" key="8">
    <source>
        <dbReference type="Pfam" id="PF23704"/>
    </source>
</evidence>
<dbReference type="PANTHER" id="PTHR15180">
    <property type="entry name" value="GENERAL TRANSCRIPTION FACTOR 3C POLYPEPTIDE 1"/>
    <property type="match status" value="1"/>
</dbReference>
<feature type="domain" description="B-block binding subunit of TFIIIC" evidence="7">
    <location>
        <begin position="211"/>
        <end position="285"/>
    </location>
</feature>
<evidence type="ECO:0000256" key="6">
    <source>
        <dbReference type="SAM" id="MobiDB-lite"/>
    </source>
</evidence>
<dbReference type="InterPro" id="IPR044210">
    <property type="entry name" value="Tfc3-like"/>
</dbReference>
<proteinExistence type="predicted"/>
<comment type="subcellular location">
    <subcellularLocation>
        <location evidence="1">Nucleus</location>
    </subcellularLocation>
</comment>
<evidence type="ECO:0000256" key="4">
    <source>
        <dbReference type="ARBA" id="ARBA00023163"/>
    </source>
</evidence>
<dbReference type="InterPro" id="IPR007309">
    <property type="entry name" value="TFIIIC_Bblock-bd"/>
</dbReference>
<dbReference type="GO" id="GO:0000127">
    <property type="term" value="C:transcription factor TFIIIC complex"/>
    <property type="evidence" value="ECO:0007669"/>
    <property type="project" value="InterPro"/>
</dbReference>
<keyword evidence="4" id="KW-0804">Transcription</keyword>
<dbReference type="InterPro" id="IPR035625">
    <property type="entry name" value="Tfc3-like_eWH"/>
</dbReference>
<sequence>MYWLYELTQPVLAAPDLGIHNLYLSIGFLLSCPKMGTAFDFLSSLLDEIALEGLDGITLEMLWQRLADRPDFPIALDEDSKSFFWDNIAKHKDIEIYQLPEPRPFVPIYNRYDYIDPELGVVLEPAEKLPDTYAPIIQVKDGEERGSCPTYKTRKCITSDVRCGNEVLLVSLNQAVEKWGNSLVLVASPKQRLLSLIGTEANPLMDLSLESYCLLERIGRSRYLGEVTQGEGGLLSLKAPFCKQLHYYRKKLSDKGLITKQMHYMKMNRGQTSNGCLFHLTRFYVQRKTKMATLMKKLCDLLKVKPGLRETCKAIREELGIKDNTFKKLFYRPFQKWVKLQTVSCKDFFTDGSEKDWYTVSGHEKVVKIVILLRHCDEEDEDEEENSSYERTAPSNIHFDSSRLLFNVPLVYQVFQHINKAGPEGISAGDLGRIMTLPRLDIRGLLRILLKKGEVVSMLQDRGRQKVTKYISKSYEMQNEAYSTLKDQNTISTIQVNGDSLTHSVKREAVGEEDENIAPKKKKVRFADDTDESKSILVEKAAESNFQNIVSQVLEVQSNDLSNGNAPKLVSFSDGPTAVISNTTRTQMTYRKLKRANMILSFLKKEKVSTIGDLQKHILEKEQEEGYNYRLDKKSTTRLVKALHADKKLKKFIAELELEKERTKIELICDNSLEQSDPFIQVAIEQAKFKYFSVSKENKKSQNSDKLNSSLTNKDESLAEQSSVKEEVKEKEQKASEILHKYPLMTPKYMRAKSLHMFLHYLVYQHKAELITSNEQVVYQDTLSWKRFVPPLPPDYSRNPGWCFLSDIYSRMPLSLFLKIVNFRQGVPGLNTYLENEEKANYLIKFLPLHLRNNLLNNRKYLFSTNDVIRVLCYMGLVSMGPQAGKQKDQMFLYVHKHASIKDTTMSSPGYLHVQSDLDYEVKPYTFHTEDDVQNYWLDLESTSFNTPLGKFSAAAGKTIAIMEANFKPELMATYKVKGFDEVLDNGEIPGDGLGAGGYDSVLFMHSRRNWHPPATAAKPLAAKDKSVPVLNSLQHLLQTSGSTKPESRSRLQRLTKSSLLLQKENKLQKSTSKRVVVEHPQTVSKGKKKKIKIRTVKARSSKRLPYYDEKDRAAMERLDKARCDWSPQEDSFLLLCKVASCVLDPLNNKNLAVPFTIVRDLLHEHVPEVSINKSSRACQRRVRYMMMNSTTVNNVQVFLGEALQDAALVSEYSKPKPPKSNEAVWKSMFTGVLHRLREKFTLPASDRCEDIKLPDTVEGFNTNFEIVKEESIFDQSKIYQDPKSEDDARKFILISLILSAMAAANDGNNWSYLLHKLYQAYPESLLQSAVAHLRKQKVIAVKKKNHKMDLQRSIKSACPYKFSITYNNAMLTKFPIRIFKECKELLDNLLNLKSETNVELKGNIPPGFCASVLALVTMERLVVHTQVPDQIILFDSSLSKEARTNIVERMINALSDKESLELTMLLNAENRALPSNNDNDESNQTHSAVVHDSEMEDFDPLSNEDLSNSQVSEVQRFASASRFALYLLRQEMSQPPVERVQHSQEYIVLNSCRVFCRLKPSTHPVIPVNPPEVIADTPDWNKTAESRYITRERMELTDNRIAEIKKILTCLIPTDSLSAKYNHENLDCVFEPLYEEYSPQTILDAICIYKYISGFKWKGVPEKDIWKSFLDLPGELSVFHHLQRLRDSFLVIRSGITTFTYICMSFANNWVLSSFLLKEVQGKNSTKTESDKPTLPNTSPSTSEVNPNQDFCSSCHNDRKLSTSSKPDTVSQHTRTKSMTKIYFVPRTWRNPDGTLNKPTFFQLLSTVLSRIIAEPGASTGQVCEYFTLVLAPVQTLELIEVLEKACCVYKYYCTPLRKCSLFSRPQQIFIKENPEPDDIEHLEPFPDAVCKVAQLMDAM</sequence>
<name>A0AAV6UFR2_9ARAC</name>
<dbReference type="GO" id="GO:0003677">
    <property type="term" value="F:DNA binding"/>
    <property type="evidence" value="ECO:0007669"/>
    <property type="project" value="UniProtKB-KW"/>
</dbReference>
<dbReference type="InterPro" id="IPR056428">
    <property type="entry name" value="WH_GTF3C1"/>
</dbReference>
<keyword evidence="2" id="KW-0597">Phosphoprotein</keyword>
<gene>
    <name evidence="10" type="ORF">JTE90_003328</name>
</gene>
<dbReference type="EMBL" id="JAFNEN010000439">
    <property type="protein sequence ID" value="KAG8182950.1"/>
    <property type="molecule type" value="Genomic_DNA"/>
</dbReference>
<feature type="compositionally biased region" description="Basic and acidic residues" evidence="6">
    <location>
        <begin position="713"/>
        <end position="728"/>
    </location>
</feature>
<dbReference type="Pfam" id="PF23704">
    <property type="entry name" value="WHD_GTF3C1_N"/>
    <property type="match status" value="1"/>
</dbReference>
<feature type="domain" description="General transcription factor 3C polypeptide 1 winged-helix" evidence="8">
    <location>
        <begin position="42"/>
        <end position="98"/>
    </location>
</feature>
<evidence type="ECO:0000259" key="7">
    <source>
        <dbReference type="Pfam" id="PF04182"/>
    </source>
</evidence>
<dbReference type="InterPro" id="IPR056467">
    <property type="entry name" value="eWH_GTF3C1"/>
</dbReference>
<dbReference type="CDD" id="cd16169">
    <property type="entry name" value="Tau138_eWH"/>
    <property type="match status" value="1"/>
</dbReference>
<feature type="region of interest" description="Disordered" evidence="6">
    <location>
        <begin position="701"/>
        <end position="728"/>
    </location>
</feature>
<evidence type="ECO:0000313" key="10">
    <source>
        <dbReference type="EMBL" id="KAG8182950.1"/>
    </source>
</evidence>
<protein>
    <recommendedName>
        <fullName evidence="12">B-block binding subunit of TFIIIC domain-containing protein</fullName>
    </recommendedName>
</protein>
<reference evidence="10 11" key="1">
    <citation type="journal article" date="2022" name="Nat. Ecol. Evol.">
        <title>A masculinizing supergene underlies an exaggerated male reproductive morph in a spider.</title>
        <authorList>
            <person name="Hendrickx F."/>
            <person name="De Corte Z."/>
            <person name="Sonet G."/>
            <person name="Van Belleghem S.M."/>
            <person name="Kostlbacher S."/>
            <person name="Vangestel C."/>
        </authorList>
    </citation>
    <scope>NUCLEOTIDE SEQUENCE [LARGE SCALE GENOMIC DNA]</scope>
    <source>
        <strain evidence="10">W744_W776</strain>
    </source>
</reference>
<dbReference type="GO" id="GO:0042791">
    <property type="term" value="P:5S class rRNA transcription by RNA polymerase III"/>
    <property type="evidence" value="ECO:0007669"/>
    <property type="project" value="TreeGrafter"/>
</dbReference>